<gene>
    <name evidence="1" type="ORF">MMSR116_17860</name>
</gene>
<dbReference type="RefSeq" id="WP_158168917.1">
    <property type="nucleotide sequence ID" value="NZ_CP043538.1"/>
</dbReference>
<evidence type="ECO:0000313" key="2">
    <source>
        <dbReference type="Proteomes" id="UP000012488"/>
    </source>
</evidence>
<protein>
    <submittedName>
        <fullName evidence="1">Uncharacterized protein</fullName>
    </submittedName>
</protein>
<proteinExistence type="predicted"/>
<dbReference type="EMBL" id="CP043538">
    <property type="protein sequence ID" value="QGY03543.1"/>
    <property type="molecule type" value="Genomic_DNA"/>
</dbReference>
<organism evidence="1 2">
    <name type="scientific">Methylobacterium mesophilicum SR1.6/6</name>
    <dbReference type="NCBI Taxonomy" id="908290"/>
    <lineage>
        <taxon>Bacteria</taxon>
        <taxon>Pseudomonadati</taxon>
        <taxon>Pseudomonadota</taxon>
        <taxon>Alphaproteobacteria</taxon>
        <taxon>Hyphomicrobiales</taxon>
        <taxon>Methylobacteriaceae</taxon>
        <taxon>Methylobacterium</taxon>
    </lineage>
</organism>
<evidence type="ECO:0000313" key="1">
    <source>
        <dbReference type="EMBL" id="QGY03543.1"/>
    </source>
</evidence>
<reference evidence="1 2" key="1">
    <citation type="journal article" date="2012" name="Genet. Mol. Biol.">
        <title>Analysis of 16S rRNA and mxaF genes revealing insights into Methylobacterium niche-specific plant association.</title>
        <authorList>
            <person name="Dourado M.N."/>
            <person name="Andreote F.D."/>
            <person name="Dini-Andreote F."/>
            <person name="Conti R."/>
            <person name="Araujo J.M."/>
            <person name="Araujo W.L."/>
        </authorList>
    </citation>
    <scope>NUCLEOTIDE SEQUENCE [LARGE SCALE GENOMIC DNA]</scope>
    <source>
        <strain evidence="1 2">SR1.6/6</strain>
    </source>
</reference>
<dbReference type="Proteomes" id="UP000012488">
    <property type="component" value="Chromosome"/>
</dbReference>
<accession>A0A6B9FLW1</accession>
<sequence length="102" mass="11250">MTRQPAVMQAEPEVAPDPRDAELLALQPEWEARAAAYTRAIEEQGTISDNAPNVEAPPPREPIAEWARLIPGWRQRTGIEEAELATAEAMDDLCEIETRTAG</sequence>
<reference evidence="1 2" key="2">
    <citation type="journal article" date="2013" name="Genome Announc.">
        <title>Draft Genome Sequence of Methylobacterium mesophilicum Strain SR1.6/6, Isolated from Citrus sinensis.</title>
        <authorList>
            <person name="Marinho Almeida D."/>
            <person name="Dini-Andreote F."/>
            <person name="Camargo Neves A.A."/>
            <person name="Juca Ramos R.T."/>
            <person name="Andreote F.D."/>
            <person name="Carneiro A.R."/>
            <person name="Oliveira de Souza Lima A."/>
            <person name="Caracciolo Gomes de Sa P.H."/>
            <person name="Ribeiro Barbosa M.S."/>
            <person name="Araujo W.L."/>
            <person name="Silva A."/>
        </authorList>
    </citation>
    <scope>NUCLEOTIDE SEQUENCE [LARGE SCALE GENOMIC DNA]</scope>
    <source>
        <strain evidence="1 2">SR1.6/6</strain>
    </source>
</reference>
<dbReference type="KEGG" id="mmes:MMSR116_17860"/>
<name>A0A6B9FLW1_9HYPH</name>
<dbReference type="AlphaFoldDB" id="A0A6B9FLW1"/>